<protein>
    <submittedName>
        <fullName evidence="8">ATP synthase F0 subcomplex C subunit</fullName>
    </submittedName>
</protein>
<dbReference type="GO" id="GO:0015078">
    <property type="term" value="F:proton transmembrane transporter activity"/>
    <property type="evidence" value="ECO:0007669"/>
    <property type="project" value="InterPro"/>
</dbReference>
<dbReference type="InterPro" id="IPR002379">
    <property type="entry name" value="ATPase_proteolipid_c-like_dom"/>
</dbReference>
<keyword evidence="5 6" id="KW-0472">Membrane</keyword>
<evidence type="ECO:0000256" key="5">
    <source>
        <dbReference type="ARBA" id="ARBA00023136"/>
    </source>
</evidence>
<keyword evidence="3" id="KW-0813">Transport</keyword>
<keyword evidence="4 6" id="KW-1133">Transmembrane helix</keyword>
<keyword evidence="3" id="KW-0375">Hydrogen ion transport</keyword>
<dbReference type="SUPFAM" id="SSF81333">
    <property type="entry name" value="F1F0 ATP synthase subunit C"/>
    <property type="match status" value="1"/>
</dbReference>
<keyword evidence="3" id="KW-0406">Ion transport</keyword>
<dbReference type="GO" id="GO:0033177">
    <property type="term" value="C:proton-transporting two-sector ATPase complex, proton-transporting domain"/>
    <property type="evidence" value="ECO:0007669"/>
    <property type="project" value="InterPro"/>
</dbReference>
<dbReference type="RefSeq" id="WP_051869616.1">
    <property type="nucleotide sequence ID" value="NZ_JPNB01000002.1"/>
</dbReference>
<evidence type="ECO:0000256" key="3">
    <source>
        <dbReference type="ARBA" id="ARBA00022781"/>
    </source>
</evidence>
<evidence type="ECO:0000259" key="7">
    <source>
        <dbReference type="Pfam" id="PF00137"/>
    </source>
</evidence>
<dbReference type="InterPro" id="IPR035921">
    <property type="entry name" value="F/V-ATP_Csub_sf"/>
</dbReference>
<dbReference type="AlphaFoldDB" id="A0A4R1R612"/>
<name>A0A4R1R612_9FIRM</name>
<comment type="caution">
    <text evidence="8">The sequence shown here is derived from an EMBL/GenBank/DDBJ whole genome shotgun (WGS) entry which is preliminary data.</text>
</comment>
<evidence type="ECO:0000313" key="8">
    <source>
        <dbReference type="EMBL" id="TCL60920.1"/>
    </source>
</evidence>
<sequence length="81" mass="8560">MESILAATLQAIGWILGLAFLGTGIGMGILGSKVAEAIGRNPETKSDVIQSVMFVAIVQTLLLLLLFAFVLVLLFFNPLAV</sequence>
<keyword evidence="2 6" id="KW-0812">Transmembrane</keyword>
<proteinExistence type="predicted"/>
<organism evidence="8 9">
    <name type="scientific">Kineothrix alysoides</name>
    <dbReference type="NCBI Taxonomy" id="1469948"/>
    <lineage>
        <taxon>Bacteria</taxon>
        <taxon>Bacillati</taxon>
        <taxon>Bacillota</taxon>
        <taxon>Clostridia</taxon>
        <taxon>Lachnospirales</taxon>
        <taxon>Lachnospiraceae</taxon>
        <taxon>Kineothrix</taxon>
    </lineage>
</organism>
<accession>A0A4R1R612</accession>
<dbReference type="Gene3D" id="1.20.20.10">
    <property type="entry name" value="F1F0 ATP synthase subunit C"/>
    <property type="match status" value="1"/>
</dbReference>
<evidence type="ECO:0000256" key="2">
    <source>
        <dbReference type="ARBA" id="ARBA00022692"/>
    </source>
</evidence>
<dbReference type="STRING" id="1469948.GCA_000732725_02752"/>
<reference evidence="8 9" key="1">
    <citation type="submission" date="2019-03" db="EMBL/GenBank/DDBJ databases">
        <title>Genomic Encyclopedia of Type Strains, Phase IV (KMG-IV): sequencing the most valuable type-strain genomes for metagenomic binning, comparative biology and taxonomic classification.</title>
        <authorList>
            <person name="Goeker M."/>
        </authorList>
    </citation>
    <scope>NUCLEOTIDE SEQUENCE [LARGE SCALE GENOMIC DNA]</scope>
    <source>
        <strain evidence="8 9">DSM 100556</strain>
    </source>
</reference>
<gene>
    <name evidence="8" type="ORF">EDD76_10117</name>
</gene>
<dbReference type="EMBL" id="SLUO01000001">
    <property type="protein sequence ID" value="TCL60920.1"/>
    <property type="molecule type" value="Genomic_DNA"/>
</dbReference>
<dbReference type="Pfam" id="PF00137">
    <property type="entry name" value="ATP-synt_C"/>
    <property type="match status" value="1"/>
</dbReference>
<feature type="transmembrane region" description="Helical" evidence="6">
    <location>
        <begin position="52"/>
        <end position="76"/>
    </location>
</feature>
<evidence type="ECO:0000313" key="9">
    <source>
        <dbReference type="Proteomes" id="UP000295718"/>
    </source>
</evidence>
<feature type="domain" description="V-ATPase proteolipid subunit C-like" evidence="7">
    <location>
        <begin position="11"/>
        <end position="67"/>
    </location>
</feature>
<comment type="subcellular location">
    <subcellularLocation>
        <location evidence="1">Membrane</location>
        <topology evidence="1">Multi-pass membrane protein</topology>
    </subcellularLocation>
</comment>
<dbReference type="Proteomes" id="UP000295718">
    <property type="component" value="Unassembled WGS sequence"/>
</dbReference>
<evidence type="ECO:0000256" key="1">
    <source>
        <dbReference type="ARBA" id="ARBA00004141"/>
    </source>
</evidence>
<feature type="transmembrane region" description="Helical" evidence="6">
    <location>
        <begin position="12"/>
        <end position="31"/>
    </location>
</feature>
<dbReference type="CDD" id="cd18121">
    <property type="entry name" value="ATP-synt_Fo_c"/>
    <property type="match status" value="1"/>
</dbReference>
<keyword evidence="9" id="KW-1185">Reference proteome</keyword>
<evidence type="ECO:0000256" key="4">
    <source>
        <dbReference type="ARBA" id="ARBA00022989"/>
    </source>
</evidence>
<evidence type="ECO:0000256" key="6">
    <source>
        <dbReference type="SAM" id="Phobius"/>
    </source>
</evidence>
<dbReference type="InterPro" id="IPR038662">
    <property type="entry name" value="ATP_synth_F0_csu_sf"/>
</dbReference>